<evidence type="ECO:0000259" key="3">
    <source>
        <dbReference type="Pfam" id="PF02775"/>
    </source>
</evidence>
<dbReference type="SUPFAM" id="SSF52518">
    <property type="entry name" value="Thiamin diphosphate-binding fold (THDP-binding)"/>
    <property type="match status" value="2"/>
</dbReference>
<dbReference type="EMBL" id="QKWJ01000030">
    <property type="protein sequence ID" value="RDK08151.1"/>
    <property type="molecule type" value="Genomic_DNA"/>
</dbReference>
<dbReference type="AlphaFoldDB" id="A0A370NRA9"/>
<dbReference type="CDD" id="cd07035">
    <property type="entry name" value="TPP_PYR_POX_like"/>
    <property type="match status" value="1"/>
</dbReference>
<evidence type="ECO:0000313" key="6">
    <source>
        <dbReference type="Proteomes" id="UP000255165"/>
    </source>
</evidence>
<dbReference type="RefSeq" id="WP_115213617.1">
    <property type="nucleotide sequence ID" value="NZ_QKWJ01000030.1"/>
</dbReference>
<dbReference type="InterPro" id="IPR045229">
    <property type="entry name" value="TPP_enz"/>
</dbReference>
<dbReference type="GO" id="GO:0003984">
    <property type="term" value="F:acetolactate synthase activity"/>
    <property type="evidence" value="ECO:0007669"/>
    <property type="project" value="TreeGrafter"/>
</dbReference>
<dbReference type="Proteomes" id="UP000255165">
    <property type="component" value="Unassembled WGS sequence"/>
</dbReference>
<sequence>MNGAESLVKTLLANGVDTCFANPGTSEMHFVAALDRIPGMRCVLGLFEGVVTGAADGYARMAGKPAATLLHCGPGLANGLANLHNARRAQTPVVNIIGDQATYHRPLDAPLTADTEGWARPVSVWTRTATQAASVGADASAAVQAACTAPGGVASLILPSDVCWDAGGVVAAPLPPLAAPKVSPDTVQQAARVLRSGQPTLVVLGGSALREGPLADAHRIAAATGARLISPMSNARVARGRGRLAVDRVPYSGDVARDKLAGIRNVILVGAPPPVTFFAYPGKSPRPYPEDAVIHVLARPEEDLAEALARLADELGARNAALPAADAHAPVEPARGAVTSEAVARTLTALLPEQAIVVEESVSFGRAFYPGTVHAAPHDWLQLTGGAIGEGLPLATGAAVAAPDRRVVALQADGSAMYTLQSLWTMAREQLDVTVVLLANRKYAILLGELAGVGANPGKTALDMLDIGNPDLDWVKLANGMGVEAAQARDMESFAELFRMANARKGPFVIELVI</sequence>
<dbReference type="InterPro" id="IPR011766">
    <property type="entry name" value="TPP_enzyme_TPP-bd"/>
</dbReference>
<dbReference type="CDD" id="cd02002">
    <property type="entry name" value="TPP_BFDC"/>
    <property type="match status" value="1"/>
</dbReference>
<dbReference type="PANTHER" id="PTHR18968:SF86">
    <property type="entry name" value="ACETOLACTATE SYNTHASE LARGE SUBUNIT ILVX-RELATED"/>
    <property type="match status" value="1"/>
</dbReference>
<dbReference type="InterPro" id="IPR012001">
    <property type="entry name" value="Thiamin_PyroP_enz_TPP-bd_dom"/>
</dbReference>
<dbReference type="Pfam" id="PF02775">
    <property type="entry name" value="TPP_enzyme_C"/>
    <property type="match status" value="1"/>
</dbReference>
<evidence type="ECO:0000259" key="4">
    <source>
        <dbReference type="Pfam" id="PF02776"/>
    </source>
</evidence>
<accession>A0A370NRA9</accession>
<comment type="similarity">
    <text evidence="1">Belongs to the TPP enzyme family.</text>
</comment>
<evidence type="ECO:0000256" key="1">
    <source>
        <dbReference type="ARBA" id="ARBA00007812"/>
    </source>
</evidence>
<feature type="domain" description="Thiamine pyrophosphate enzyme N-terminal TPP-binding" evidence="4">
    <location>
        <begin position="1"/>
        <end position="106"/>
    </location>
</feature>
<dbReference type="SUPFAM" id="SSF52467">
    <property type="entry name" value="DHS-like NAD/FAD-binding domain"/>
    <property type="match status" value="1"/>
</dbReference>
<dbReference type="Pfam" id="PF02776">
    <property type="entry name" value="TPP_enzyme_N"/>
    <property type="match status" value="1"/>
</dbReference>
<dbReference type="InterPro" id="IPR029035">
    <property type="entry name" value="DHS-like_NAD/FAD-binding_dom"/>
</dbReference>
<comment type="caution">
    <text evidence="5">The sequence shown here is derived from an EMBL/GenBank/DDBJ whole genome shotgun (WGS) entry which is preliminary data.</text>
</comment>
<dbReference type="PANTHER" id="PTHR18968">
    <property type="entry name" value="THIAMINE PYROPHOSPHATE ENZYMES"/>
    <property type="match status" value="1"/>
</dbReference>
<proteinExistence type="inferred from homology"/>
<dbReference type="GO" id="GO:0030976">
    <property type="term" value="F:thiamine pyrophosphate binding"/>
    <property type="evidence" value="ECO:0007669"/>
    <property type="project" value="InterPro"/>
</dbReference>
<organism evidence="5 6">
    <name type="scientific">Cupriavidus lacunae</name>
    <dbReference type="NCBI Taxonomy" id="2666307"/>
    <lineage>
        <taxon>Bacteria</taxon>
        <taxon>Pseudomonadati</taxon>
        <taxon>Pseudomonadota</taxon>
        <taxon>Betaproteobacteria</taxon>
        <taxon>Burkholderiales</taxon>
        <taxon>Burkholderiaceae</taxon>
        <taxon>Cupriavidus</taxon>
    </lineage>
</organism>
<dbReference type="Gene3D" id="3.40.50.1220">
    <property type="entry name" value="TPP-binding domain"/>
    <property type="match status" value="1"/>
</dbReference>
<evidence type="ECO:0000256" key="2">
    <source>
        <dbReference type="ARBA" id="ARBA00023052"/>
    </source>
</evidence>
<gene>
    <name evidence="5" type="ORF">DN412_22170</name>
</gene>
<evidence type="ECO:0000313" key="5">
    <source>
        <dbReference type="EMBL" id="RDK08151.1"/>
    </source>
</evidence>
<keyword evidence="2" id="KW-0786">Thiamine pyrophosphate</keyword>
<dbReference type="GO" id="GO:0050660">
    <property type="term" value="F:flavin adenine dinucleotide binding"/>
    <property type="evidence" value="ECO:0007669"/>
    <property type="project" value="TreeGrafter"/>
</dbReference>
<protein>
    <submittedName>
        <fullName evidence="5">Acetolactate synthase large subunit</fullName>
    </submittedName>
</protein>
<dbReference type="GO" id="GO:0044281">
    <property type="term" value="P:small molecule metabolic process"/>
    <property type="evidence" value="ECO:0007669"/>
    <property type="project" value="UniProtKB-ARBA"/>
</dbReference>
<dbReference type="NCBIfam" id="NF005760">
    <property type="entry name" value="PRK07586.1"/>
    <property type="match status" value="1"/>
</dbReference>
<name>A0A370NRA9_9BURK</name>
<feature type="domain" description="Thiamine pyrophosphate enzyme TPP-binding" evidence="3">
    <location>
        <begin position="377"/>
        <end position="511"/>
    </location>
</feature>
<dbReference type="InterPro" id="IPR029061">
    <property type="entry name" value="THDP-binding"/>
</dbReference>
<keyword evidence="6" id="KW-1185">Reference proteome</keyword>
<dbReference type="Gene3D" id="3.40.50.970">
    <property type="match status" value="2"/>
</dbReference>
<reference evidence="6" key="1">
    <citation type="submission" date="2018-06" db="EMBL/GenBank/DDBJ databases">
        <authorList>
            <person name="Feng T."/>
            <person name="Jeon C.O."/>
        </authorList>
    </citation>
    <scope>NUCLEOTIDE SEQUENCE [LARGE SCALE GENOMIC DNA]</scope>
    <source>
        <strain evidence="6">S23</strain>
    </source>
</reference>